<keyword evidence="1" id="KW-0812">Transmembrane</keyword>
<evidence type="ECO:0000313" key="2">
    <source>
        <dbReference type="EMBL" id="NII05900.1"/>
    </source>
</evidence>
<feature type="transmembrane region" description="Helical" evidence="1">
    <location>
        <begin position="27"/>
        <end position="48"/>
    </location>
</feature>
<feature type="transmembrane region" description="Helical" evidence="1">
    <location>
        <begin position="78"/>
        <end position="97"/>
    </location>
</feature>
<evidence type="ECO:0000313" key="3">
    <source>
        <dbReference type="Proteomes" id="UP000490980"/>
    </source>
</evidence>
<reference evidence="2 3" key="1">
    <citation type="submission" date="2020-03" db="EMBL/GenBank/DDBJ databases">
        <authorList>
            <person name="Lai Q."/>
        </authorList>
    </citation>
    <scope>NUCLEOTIDE SEQUENCE [LARGE SCALE GENOMIC DNA]</scope>
    <source>
        <strain evidence="2 3">CCUG 25036</strain>
    </source>
</reference>
<sequence length="190" mass="21169">MRKLATFVFVLVGVAYPFVVYFGGERASPWVLGLVLGTLWLLRAPALLRQPGGRWMLVLALGYCAVLGLGNNDALLRWYPSLICLLLLAIFALSLRYGPPIVERIARVSDPDLPPAAVVYTRKVTWVWIAFFALNGSCSALLAAWGPLSWWTLYNGVIAYVAMGALIAVEWLCRRRLRRRIDNTLIGTHP</sequence>
<keyword evidence="1" id="KW-0472">Membrane</keyword>
<accession>A0A7X5ZHS1</accession>
<evidence type="ECO:0000256" key="1">
    <source>
        <dbReference type="SAM" id="Phobius"/>
    </source>
</evidence>
<evidence type="ECO:0008006" key="4">
    <source>
        <dbReference type="Google" id="ProtNLM"/>
    </source>
</evidence>
<keyword evidence="3" id="KW-1185">Reference proteome</keyword>
<gene>
    <name evidence="2" type="ORF">HBF25_05770</name>
</gene>
<dbReference type="RefSeq" id="WP_166947013.1">
    <property type="nucleotide sequence ID" value="NZ_JAARLZ010000003.1"/>
</dbReference>
<feature type="transmembrane region" description="Helical" evidence="1">
    <location>
        <begin position="126"/>
        <end position="145"/>
    </location>
</feature>
<dbReference type="Proteomes" id="UP000490980">
    <property type="component" value="Unassembled WGS sequence"/>
</dbReference>
<proteinExistence type="predicted"/>
<protein>
    <recommendedName>
        <fullName evidence="4">DNA gyrase subunit B</fullName>
    </recommendedName>
</protein>
<organism evidence="2 3">
    <name type="scientific">Luteibacter anthropi</name>
    <dbReference type="NCBI Taxonomy" id="564369"/>
    <lineage>
        <taxon>Bacteria</taxon>
        <taxon>Pseudomonadati</taxon>
        <taxon>Pseudomonadota</taxon>
        <taxon>Gammaproteobacteria</taxon>
        <taxon>Lysobacterales</taxon>
        <taxon>Rhodanobacteraceae</taxon>
        <taxon>Luteibacter</taxon>
    </lineage>
</organism>
<feature type="transmembrane region" description="Helical" evidence="1">
    <location>
        <begin position="55"/>
        <end position="72"/>
    </location>
</feature>
<keyword evidence="1" id="KW-1133">Transmembrane helix</keyword>
<dbReference type="AlphaFoldDB" id="A0A7X5ZHS1"/>
<dbReference type="EMBL" id="JAARLZ010000003">
    <property type="protein sequence ID" value="NII05900.1"/>
    <property type="molecule type" value="Genomic_DNA"/>
</dbReference>
<name>A0A7X5ZHS1_9GAMM</name>
<comment type="caution">
    <text evidence="2">The sequence shown here is derived from an EMBL/GenBank/DDBJ whole genome shotgun (WGS) entry which is preliminary data.</text>
</comment>
<feature type="transmembrane region" description="Helical" evidence="1">
    <location>
        <begin position="151"/>
        <end position="173"/>
    </location>
</feature>